<dbReference type="EMBL" id="BX572601">
    <property type="protein sequence ID" value="CAE28163.1"/>
    <property type="molecule type" value="Genomic_DNA"/>
</dbReference>
<proteinExistence type="predicted"/>
<dbReference type="AlphaFoldDB" id="Q6N696"/>
<feature type="region of interest" description="Disordered" evidence="1">
    <location>
        <begin position="1"/>
        <end position="22"/>
    </location>
</feature>
<name>Q6N696_RHOPA</name>
<gene>
    <name evidence="2" type="ordered locus">RPA2721</name>
</gene>
<dbReference type="HOGENOM" id="CLU_189206_0_0_5"/>
<organism evidence="2">
    <name type="scientific">Rhodopseudomonas palustris (strain ATCC BAA-98 / CGA009)</name>
    <dbReference type="NCBI Taxonomy" id="258594"/>
    <lineage>
        <taxon>Bacteria</taxon>
        <taxon>Pseudomonadati</taxon>
        <taxon>Pseudomonadota</taxon>
        <taxon>Alphaproteobacteria</taxon>
        <taxon>Hyphomicrobiales</taxon>
        <taxon>Nitrobacteraceae</taxon>
        <taxon>Rhodopseudomonas</taxon>
    </lineage>
</organism>
<protein>
    <submittedName>
        <fullName evidence="2">Uncharacterized protein</fullName>
    </submittedName>
</protein>
<reference evidence="2" key="1">
    <citation type="journal article" date="2004" name="Nat. Biotechnol.">
        <title>Complete genome sequence of the metabolically versatile photosynthetic bacterium Rhodopseudomonas palustris.</title>
        <authorList>
            <person name="Larimer F.W."/>
            <person name="Chain P."/>
            <person name="Hauser L."/>
            <person name="Lamerdin J."/>
            <person name="Malfatti S."/>
            <person name="Do L."/>
            <person name="Land M.L."/>
            <person name="Pelletier D.A."/>
            <person name="Beatty J.T."/>
            <person name="Lang A.S."/>
            <person name="Tabita F.R."/>
            <person name="Gibson J.L."/>
            <person name="Hanson T.E."/>
            <person name="Bobst C."/>
            <person name="Torres J.L."/>
            <person name="Peres C."/>
            <person name="Harrison F.H."/>
            <person name="Gibson J."/>
            <person name="Harwood C.S."/>
        </authorList>
    </citation>
    <scope>NUCLEOTIDE SEQUENCE [LARGE SCALE GENOMIC DNA]</scope>
    <source>
        <strain evidence="2">CGA009</strain>
    </source>
</reference>
<accession>Q6N696</accession>
<sequence length="89" mass="9883">MRPPSSRYATTRATTQRTMDDMDKKAMREEAERLMREAMANRNVTVKQGDTVINTTCGKCGAPNKVKAPKGVTRVAYVCKECGAKQETL</sequence>
<dbReference type="eggNOG" id="ENOG502ZUJZ">
    <property type="taxonomic scope" value="Bacteria"/>
</dbReference>
<evidence type="ECO:0000313" key="2">
    <source>
        <dbReference type="EMBL" id="CAE28163.1"/>
    </source>
</evidence>
<evidence type="ECO:0000256" key="1">
    <source>
        <dbReference type="SAM" id="MobiDB-lite"/>
    </source>
</evidence>